<protein>
    <submittedName>
        <fullName evidence="1">Uncharacterized protein</fullName>
    </submittedName>
</protein>
<dbReference type="AlphaFoldDB" id="A0A1B7MY44"/>
<dbReference type="InParanoid" id="A0A1B7MY44"/>
<accession>A0A1B7MY44</accession>
<gene>
    <name evidence="1" type="ORF">K503DRAFT_783558</name>
</gene>
<organism evidence="1 2">
    <name type="scientific">Rhizopogon vinicolor AM-OR11-026</name>
    <dbReference type="NCBI Taxonomy" id="1314800"/>
    <lineage>
        <taxon>Eukaryota</taxon>
        <taxon>Fungi</taxon>
        <taxon>Dikarya</taxon>
        <taxon>Basidiomycota</taxon>
        <taxon>Agaricomycotina</taxon>
        <taxon>Agaricomycetes</taxon>
        <taxon>Agaricomycetidae</taxon>
        <taxon>Boletales</taxon>
        <taxon>Suillineae</taxon>
        <taxon>Rhizopogonaceae</taxon>
        <taxon>Rhizopogon</taxon>
    </lineage>
</organism>
<sequence length="121" mass="14376">MYGLRTHLNPVFNSFVVVIDILDSLTGSPFKKRWYLMIIRALTIRPFCWAHHDFWIHSLRREATSTIKHFHRFPRFAVTCDIADMDWQIEPKNKVQDVCPIPTEIAPGMIEAYEFAARWRQ</sequence>
<reference evidence="1 2" key="1">
    <citation type="submission" date="2016-06" db="EMBL/GenBank/DDBJ databases">
        <title>Comparative genomics of the ectomycorrhizal sister species Rhizopogon vinicolor and Rhizopogon vesiculosus (Basidiomycota: Boletales) reveals a divergence of the mating type B locus.</title>
        <authorList>
            <consortium name="DOE Joint Genome Institute"/>
            <person name="Mujic A.B."/>
            <person name="Kuo A."/>
            <person name="Tritt A."/>
            <person name="Lipzen A."/>
            <person name="Chen C."/>
            <person name="Johnson J."/>
            <person name="Sharma A."/>
            <person name="Barry K."/>
            <person name="Grigoriev I.V."/>
            <person name="Spatafora J.W."/>
        </authorList>
    </citation>
    <scope>NUCLEOTIDE SEQUENCE [LARGE SCALE GENOMIC DNA]</scope>
    <source>
        <strain evidence="1 2">AM-OR11-026</strain>
    </source>
</reference>
<evidence type="ECO:0000313" key="1">
    <source>
        <dbReference type="EMBL" id="OAX37522.1"/>
    </source>
</evidence>
<proteinExistence type="predicted"/>
<name>A0A1B7MY44_9AGAM</name>
<dbReference type="Proteomes" id="UP000092154">
    <property type="component" value="Unassembled WGS sequence"/>
</dbReference>
<dbReference type="EMBL" id="KV448346">
    <property type="protein sequence ID" value="OAX37522.1"/>
    <property type="molecule type" value="Genomic_DNA"/>
</dbReference>
<keyword evidence="2" id="KW-1185">Reference proteome</keyword>
<evidence type="ECO:0000313" key="2">
    <source>
        <dbReference type="Proteomes" id="UP000092154"/>
    </source>
</evidence>